<feature type="domain" description="RNA polymerase Rpb2" evidence="9">
    <location>
        <begin position="139"/>
        <end position="222"/>
    </location>
</feature>
<evidence type="ECO:0000313" key="12">
    <source>
        <dbReference type="Proteomes" id="UP001311915"/>
    </source>
</evidence>
<dbReference type="InterPro" id="IPR007645">
    <property type="entry name" value="RNA_pol_Rpb2_3"/>
</dbReference>
<organism evidence="11 12">
    <name type="scientific">Solanum pinnatisectum</name>
    <name type="common">tansyleaf nightshade</name>
    <dbReference type="NCBI Taxonomy" id="50273"/>
    <lineage>
        <taxon>Eukaryota</taxon>
        <taxon>Viridiplantae</taxon>
        <taxon>Streptophyta</taxon>
        <taxon>Embryophyta</taxon>
        <taxon>Tracheophyta</taxon>
        <taxon>Spermatophyta</taxon>
        <taxon>Magnoliopsida</taxon>
        <taxon>eudicotyledons</taxon>
        <taxon>Gunneridae</taxon>
        <taxon>Pentapetalae</taxon>
        <taxon>asterids</taxon>
        <taxon>lamiids</taxon>
        <taxon>Solanales</taxon>
        <taxon>Solanaceae</taxon>
        <taxon>Solanoideae</taxon>
        <taxon>Solaneae</taxon>
        <taxon>Solanum</taxon>
    </lineage>
</organism>
<dbReference type="SUPFAM" id="SSF64484">
    <property type="entry name" value="beta and beta-prime subunits of DNA dependent RNA-polymerase"/>
    <property type="match status" value="1"/>
</dbReference>
<dbReference type="InterPro" id="IPR015712">
    <property type="entry name" value="DNA-dir_RNA_pol_su2"/>
</dbReference>
<dbReference type="Pfam" id="PF04561">
    <property type="entry name" value="RNA_pol_Rpb2_2"/>
    <property type="match status" value="1"/>
</dbReference>
<comment type="catalytic activity">
    <reaction evidence="7">
        <text>RNA(n) + a ribonucleoside 5'-triphosphate = RNA(n+1) + diphosphate</text>
        <dbReference type="Rhea" id="RHEA:21248"/>
        <dbReference type="Rhea" id="RHEA-COMP:14527"/>
        <dbReference type="Rhea" id="RHEA-COMP:17342"/>
        <dbReference type="ChEBI" id="CHEBI:33019"/>
        <dbReference type="ChEBI" id="CHEBI:61557"/>
        <dbReference type="ChEBI" id="CHEBI:140395"/>
        <dbReference type="EC" id="2.7.7.6"/>
    </reaction>
</comment>
<comment type="caution">
    <text evidence="11">The sequence shown here is derived from an EMBL/GenBank/DDBJ whole genome shotgun (WGS) entry which is preliminary data.</text>
</comment>
<keyword evidence="3" id="KW-0240">DNA-directed RNA polymerase</keyword>
<evidence type="ECO:0000256" key="1">
    <source>
        <dbReference type="ARBA" id="ARBA00006835"/>
    </source>
</evidence>
<evidence type="ECO:0000256" key="4">
    <source>
        <dbReference type="ARBA" id="ARBA00022679"/>
    </source>
</evidence>
<dbReference type="EC" id="2.7.7.6" evidence="2"/>
<proteinExistence type="inferred from homology"/>
<dbReference type="Gene3D" id="3.90.1110.10">
    <property type="entry name" value="RNA polymerase Rpb2, domain 2"/>
    <property type="match status" value="1"/>
</dbReference>
<dbReference type="AlphaFoldDB" id="A0AAV9M762"/>
<accession>A0AAV9M762</accession>
<gene>
    <name evidence="11" type="ORF">R3W88_007924</name>
</gene>
<evidence type="ECO:0000256" key="2">
    <source>
        <dbReference type="ARBA" id="ARBA00012418"/>
    </source>
</evidence>
<dbReference type="GO" id="GO:0003677">
    <property type="term" value="F:DNA binding"/>
    <property type="evidence" value="ECO:0007669"/>
    <property type="project" value="InterPro"/>
</dbReference>
<dbReference type="PANTHER" id="PTHR20856">
    <property type="entry name" value="DNA-DIRECTED RNA POLYMERASE I SUBUNIT 2"/>
    <property type="match status" value="1"/>
</dbReference>
<dbReference type="GO" id="GO:0032549">
    <property type="term" value="F:ribonucleoside binding"/>
    <property type="evidence" value="ECO:0007669"/>
    <property type="project" value="InterPro"/>
</dbReference>
<evidence type="ECO:0000259" key="9">
    <source>
        <dbReference type="Pfam" id="PF04561"/>
    </source>
</evidence>
<reference evidence="11 12" key="1">
    <citation type="submission" date="2023-10" db="EMBL/GenBank/DDBJ databases">
        <title>Genome-Wide Identification Analysis in wild type Solanum Pinnatisectum Reveals Some Genes Defensing Phytophthora Infestans.</title>
        <authorList>
            <person name="Sun C."/>
        </authorList>
    </citation>
    <scope>NUCLEOTIDE SEQUENCE [LARGE SCALE GENOMIC DNA]</scope>
    <source>
        <strain evidence="11">LQN</strain>
        <tissue evidence="11">Leaf</tissue>
    </source>
</reference>
<evidence type="ECO:0000256" key="3">
    <source>
        <dbReference type="ARBA" id="ARBA00022478"/>
    </source>
</evidence>
<feature type="domain" description="RNA polymerase Rpb2" evidence="10">
    <location>
        <begin position="300"/>
        <end position="368"/>
    </location>
</feature>
<evidence type="ECO:0000256" key="5">
    <source>
        <dbReference type="ARBA" id="ARBA00022695"/>
    </source>
</evidence>
<keyword evidence="12" id="KW-1185">Reference proteome</keyword>
<sequence>MLGDGNEGISTIPGFNQIQFEGFCRFIDQGLMEELYKFPNIEDTNQEIEFQLFVETYQLVEPLIKERDVVYESLTYSSELYVSAGLIWKNSRDMQEQTIFIGNIPLMNSLGTSIVNGIYRIVINQILQSPDSYYRSEFGRSELEIDRKARIWARVSRKQKISILVLSSAMGLNLRETLENVCYPEIFLSFLNDKERKKIGSKENSILEFYQQFACVSGDPNNTFLLPRDILAAADHLIGLKFGMGALDDMNHLKNKQNVIRGTICGAIQHKLIPTSQNLVTSPPLTTTYESFFGLHPLSQVLDHTNPLTQIVHGRKLSYLGPGGLTGRTASFRIRDIHPSHYGRICPIDTSEGINVGLIGSLSIHVRIGHWGSLEGPFYEISERLTGVRMLYLSLCSDEYYMVAAGNSLALNWDIQEE</sequence>
<protein>
    <recommendedName>
        <fullName evidence="2">DNA-directed RNA polymerase</fullName>
        <ecNumber evidence="2">2.7.7.6</ecNumber>
    </recommendedName>
</protein>
<comment type="similarity">
    <text evidence="1 8">Belongs to the RNA polymerase beta chain family.</text>
</comment>
<dbReference type="EMBL" id="JAWPEI010000002">
    <property type="protein sequence ID" value="KAK4733663.1"/>
    <property type="molecule type" value="Genomic_DNA"/>
</dbReference>
<dbReference type="InterPro" id="IPR007642">
    <property type="entry name" value="RNA_pol_Rpb2_2"/>
</dbReference>
<evidence type="ECO:0000256" key="7">
    <source>
        <dbReference type="ARBA" id="ARBA00048552"/>
    </source>
</evidence>
<dbReference type="GO" id="GO:0003899">
    <property type="term" value="F:DNA-directed RNA polymerase activity"/>
    <property type="evidence" value="ECO:0007669"/>
    <property type="project" value="UniProtKB-EC"/>
</dbReference>
<dbReference type="GO" id="GO:0000428">
    <property type="term" value="C:DNA-directed RNA polymerase complex"/>
    <property type="evidence" value="ECO:0007669"/>
    <property type="project" value="UniProtKB-KW"/>
</dbReference>
<dbReference type="GO" id="GO:0006351">
    <property type="term" value="P:DNA-templated transcription"/>
    <property type="evidence" value="ECO:0007669"/>
    <property type="project" value="InterPro"/>
</dbReference>
<dbReference type="Proteomes" id="UP001311915">
    <property type="component" value="Unassembled WGS sequence"/>
</dbReference>
<dbReference type="InterPro" id="IPR037034">
    <property type="entry name" value="RNA_pol_Rpb2_2_sf"/>
</dbReference>
<dbReference type="Gene3D" id="3.90.1100.10">
    <property type="match status" value="2"/>
</dbReference>
<evidence type="ECO:0000259" key="10">
    <source>
        <dbReference type="Pfam" id="PF04565"/>
    </source>
</evidence>
<evidence type="ECO:0000256" key="6">
    <source>
        <dbReference type="ARBA" id="ARBA00023163"/>
    </source>
</evidence>
<dbReference type="Pfam" id="PF04565">
    <property type="entry name" value="RNA_pol_Rpb2_3"/>
    <property type="match status" value="1"/>
</dbReference>
<evidence type="ECO:0000313" key="11">
    <source>
        <dbReference type="EMBL" id="KAK4733663.1"/>
    </source>
</evidence>
<evidence type="ECO:0000256" key="8">
    <source>
        <dbReference type="RuleBase" id="RU000434"/>
    </source>
</evidence>
<keyword evidence="4" id="KW-0808">Transferase</keyword>
<keyword evidence="5" id="KW-0548">Nucleotidyltransferase</keyword>
<name>A0AAV9M762_9SOLN</name>
<keyword evidence="6" id="KW-0804">Transcription</keyword>